<dbReference type="GO" id="GO:0016788">
    <property type="term" value="F:hydrolase activity, acting on ester bonds"/>
    <property type="evidence" value="ECO:0007669"/>
    <property type="project" value="InterPro"/>
</dbReference>
<gene>
    <name evidence="6" type="ORF">A2373_02180</name>
</gene>
<keyword evidence="3" id="KW-0378">Hydrolase</keyword>
<accession>A0A1F6NFJ5</accession>
<organism evidence="6 7">
    <name type="scientific">Candidatus Magasanikbacteria bacterium RIFOXYB1_FULL_40_15</name>
    <dbReference type="NCBI Taxonomy" id="1798697"/>
    <lineage>
        <taxon>Bacteria</taxon>
        <taxon>Candidatus Magasanikiibacteriota</taxon>
    </lineage>
</organism>
<evidence type="ECO:0000259" key="5">
    <source>
        <dbReference type="Pfam" id="PF24827"/>
    </source>
</evidence>
<evidence type="ECO:0000256" key="1">
    <source>
        <dbReference type="ARBA" id="ARBA00001947"/>
    </source>
</evidence>
<dbReference type="InterPro" id="IPR055438">
    <property type="entry name" value="AstE_AspA_cat"/>
</dbReference>
<dbReference type="Pfam" id="PF24827">
    <property type="entry name" value="AstE_AspA_cat"/>
    <property type="match status" value="1"/>
</dbReference>
<protein>
    <recommendedName>
        <fullName evidence="5">Succinylglutamate desuccinylase/Aspartoacylase catalytic domain-containing protein</fullName>
    </recommendedName>
</protein>
<proteinExistence type="predicted"/>
<evidence type="ECO:0000256" key="4">
    <source>
        <dbReference type="ARBA" id="ARBA00022833"/>
    </source>
</evidence>
<dbReference type="SUPFAM" id="SSF53187">
    <property type="entry name" value="Zn-dependent exopeptidases"/>
    <property type="match status" value="1"/>
</dbReference>
<feature type="domain" description="Succinylglutamate desuccinylase/Aspartoacylase catalytic" evidence="5">
    <location>
        <begin position="57"/>
        <end position="113"/>
    </location>
</feature>
<evidence type="ECO:0000256" key="2">
    <source>
        <dbReference type="ARBA" id="ARBA00022723"/>
    </source>
</evidence>
<keyword evidence="2" id="KW-0479">Metal-binding</keyword>
<evidence type="ECO:0000256" key="3">
    <source>
        <dbReference type="ARBA" id="ARBA00022801"/>
    </source>
</evidence>
<dbReference type="EMBL" id="MFQS01000036">
    <property type="protein sequence ID" value="OGH82630.1"/>
    <property type="molecule type" value="Genomic_DNA"/>
</dbReference>
<dbReference type="Proteomes" id="UP000176300">
    <property type="component" value="Unassembled WGS sequence"/>
</dbReference>
<dbReference type="Gene3D" id="3.40.630.10">
    <property type="entry name" value="Zn peptidases"/>
    <property type="match status" value="1"/>
</dbReference>
<evidence type="ECO:0000313" key="6">
    <source>
        <dbReference type="EMBL" id="OGH82630.1"/>
    </source>
</evidence>
<comment type="caution">
    <text evidence="6">The sequence shown here is derived from an EMBL/GenBank/DDBJ whole genome shotgun (WGS) entry which is preliminary data.</text>
</comment>
<sequence length="289" mass="33458">MAKKPQKTYQELLKRSYLELIQGYCDKGYKLAKYGSVKELGQKYDLYKIVINPKARKTLLITTGFHGEEPNGLISLLQIFDDIVRYANEMRVRLIVYPCINPFGFETGRRYSPSTPRGMGNNDFMRYEIEPDKWVGILKENEPSLSCRIVDSKAREVSLLKHDVLEYRVPEAVLDIHQQKGYLETGETFAYIFDRRPTYKRIMKKVGKIAKIARNEDNPLKDKGREIPSRIDNDGFIEIHDGSITDMFYCLGSIFAVTCETKTDLPLEKVCQINLIWAKDLIKLIAKRK</sequence>
<evidence type="ECO:0000313" key="7">
    <source>
        <dbReference type="Proteomes" id="UP000176300"/>
    </source>
</evidence>
<comment type="cofactor">
    <cofactor evidence="1">
        <name>Zn(2+)</name>
        <dbReference type="ChEBI" id="CHEBI:29105"/>
    </cofactor>
</comment>
<reference evidence="6 7" key="1">
    <citation type="journal article" date="2016" name="Nat. Commun.">
        <title>Thousands of microbial genomes shed light on interconnected biogeochemical processes in an aquifer system.</title>
        <authorList>
            <person name="Anantharaman K."/>
            <person name="Brown C.T."/>
            <person name="Hug L.A."/>
            <person name="Sharon I."/>
            <person name="Castelle C.J."/>
            <person name="Probst A.J."/>
            <person name="Thomas B.C."/>
            <person name="Singh A."/>
            <person name="Wilkins M.J."/>
            <person name="Karaoz U."/>
            <person name="Brodie E.L."/>
            <person name="Williams K.H."/>
            <person name="Hubbard S.S."/>
            <person name="Banfield J.F."/>
        </authorList>
    </citation>
    <scope>NUCLEOTIDE SEQUENCE [LARGE SCALE GENOMIC DNA]</scope>
</reference>
<name>A0A1F6NFJ5_9BACT</name>
<dbReference type="AlphaFoldDB" id="A0A1F6NFJ5"/>
<dbReference type="GO" id="GO:0046872">
    <property type="term" value="F:metal ion binding"/>
    <property type="evidence" value="ECO:0007669"/>
    <property type="project" value="UniProtKB-KW"/>
</dbReference>
<keyword evidence="4" id="KW-0862">Zinc</keyword>
<dbReference type="STRING" id="1798697.A2373_02180"/>